<proteinExistence type="predicted"/>
<reference evidence="7 8" key="1">
    <citation type="submission" date="2024-09" db="EMBL/GenBank/DDBJ databases">
        <authorList>
            <person name="Sun Q."/>
            <person name="Mori K."/>
        </authorList>
    </citation>
    <scope>NUCLEOTIDE SEQUENCE [LARGE SCALE GENOMIC DNA]</scope>
    <source>
        <strain evidence="7 8">NCAIM B.02604</strain>
    </source>
</reference>
<evidence type="ECO:0000313" key="7">
    <source>
        <dbReference type="EMBL" id="MFC0582903.1"/>
    </source>
</evidence>
<dbReference type="PANTHER" id="PTHR23527:SF1">
    <property type="entry name" value="BLL3282 PROTEIN"/>
    <property type="match status" value="1"/>
</dbReference>
<feature type="transmembrane region" description="Helical" evidence="5">
    <location>
        <begin position="177"/>
        <end position="195"/>
    </location>
</feature>
<evidence type="ECO:0000256" key="1">
    <source>
        <dbReference type="ARBA" id="ARBA00004651"/>
    </source>
</evidence>
<feature type="transmembrane region" description="Helical" evidence="5">
    <location>
        <begin position="59"/>
        <end position="76"/>
    </location>
</feature>
<name>A0ABV6PDG4_9MICC</name>
<keyword evidence="3 5" id="KW-1133">Transmembrane helix</keyword>
<dbReference type="Pfam" id="PF07690">
    <property type="entry name" value="MFS_1"/>
    <property type="match status" value="1"/>
</dbReference>
<feature type="transmembrane region" description="Helical" evidence="5">
    <location>
        <begin position="297"/>
        <end position="316"/>
    </location>
</feature>
<organism evidence="7 8">
    <name type="scientific">Micrococcoides hystricis</name>
    <dbReference type="NCBI Taxonomy" id="1572761"/>
    <lineage>
        <taxon>Bacteria</taxon>
        <taxon>Bacillati</taxon>
        <taxon>Actinomycetota</taxon>
        <taxon>Actinomycetes</taxon>
        <taxon>Micrococcales</taxon>
        <taxon>Micrococcaceae</taxon>
        <taxon>Micrococcoides</taxon>
    </lineage>
</organism>
<dbReference type="SUPFAM" id="SSF103473">
    <property type="entry name" value="MFS general substrate transporter"/>
    <property type="match status" value="1"/>
</dbReference>
<feature type="transmembrane region" description="Helical" evidence="5">
    <location>
        <begin position="88"/>
        <end position="104"/>
    </location>
</feature>
<dbReference type="RefSeq" id="WP_377460433.1">
    <property type="nucleotide sequence ID" value="NZ_JBHLUB010000032.1"/>
</dbReference>
<feature type="transmembrane region" description="Helical" evidence="5">
    <location>
        <begin position="388"/>
        <end position="411"/>
    </location>
</feature>
<feature type="domain" description="Major facilitator superfamily (MFS) profile" evidence="6">
    <location>
        <begin position="18"/>
        <end position="409"/>
    </location>
</feature>
<feature type="transmembrane region" description="Helical" evidence="5">
    <location>
        <begin position="355"/>
        <end position="376"/>
    </location>
</feature>
<feature type="transmembrane region" description="Helical" evidence="5">
    <location>
        <begin position="228"/>
        <end position="251"/>
    </location>
</feature>
<comment type="subcellular location">
    <subcellularLocation>
        <location evidence="1">Cell membrane</location>
        <topology evidence="1">Multi-pass membrane protein</topology>
    </subcellularLocation>
</comment>
<keyword evidence="2 5" id="KW-0812">Transmembrane</keyword>
<keyword evidence="8" id="KW-1185">Reference proteome</keyword>
<evidence type="ECO:0000256" key="3">
    <source>
        <dbReference type="ARBA" id="ARBA00022989"/>
    </source>
</evidence>
<evidence type="ECO:0000259" key="6">
    <source>
        <dbReference type="PROSITE" id="PS50850"/>
    </source>
</evidence>
<accession>A0ABV6PDG4</accession>
<evidence type="ECO:0000313" key="8">
    <source>
        <dbReference type="Proteomes" id="UP001589862"/>
    </source>
</evidence>
<dbReference type="Gene3D" id="1.20.1250.20">
    <property type="entry name" value="MFS general substrate transporter like domains"/>
    <property type="match status" value="2"/>
</dbReference>
<feature type="transmembrane region" description="Helical" evidence="5">
    <location>
        <begin position="21"/>
        <end position="39"/>
    </location>
</feature>
<dbReference type="InterPro" id="IPR036259">
    <property type="entry name" value="MFS_trans_sf"/>
</dbReference>
<dbReference type="InterPro" id="IPR020846">
    <property type="entry name" value="MFS_dom"/>
</dbReference>
<gene>
    <name evidence="7" type="ORF">ACFFFR_11040</name>
</gene>
<keyword evidence="4 5" id="KW-0472">Membrane</keyword>
<evidence type="ECO:0000256" key="4">
    <source>
        <dbReference type="ARBA" id="ARBA00023136"/>
    </source>
</evidence>
<feature type="transmembrane region" description="Helical" evidence="5">
    <location>
        <begin position="322"/>
        <end position="343"/>
    </location>
</feature>
<feature type="transmembrane region" description="Helical" evidence="5">
    <location>
        <begin position="263"/>
        <end position="285"/>
    </location>
</feature>
<evidence type="ECO:0000256" key="2">
    <source>
        <dbReference type="ARBA" id="ARBA00022692"/>
    </source>
</evidence>
<comment type="caution">
    <text evidence="7">The sequence shown here is derived from an EMBL/GenBank/DDBJ whole genome shotgun (WGS) entry which is preliminary data.</text>
</comment>
<sequence>MNSSPRQRPQDGPQSEPRTSLLVALVVTMGVGPVLIHGLSTTSDYLLPRLGITESQFGLLSTTMFVSAALVAMLLGRLADVVSVRHQLIFTFGGIALALTIAAFTTEYWFLFIAMIIAGPVQVIANPTTNRVISQVVPRAKRGSWIGAKQSGVQATQLFAGIYFPVITLWLGWRGAFLGAAGVVLVLLWTSLRALPPEPPTNWAKVRQIFSMRRGSQVEAKNIDRLPAAVWVLAAISFCGGIGMQITNIYLPLYTVRELDFSLVLGGIAAGSAGLVGVLSRVWWGHLMGKGHSAAKLLMWLVTGGILGVVAIMLASPMQEPILLWIGVLLFGLTITGINVIVNTATMIITAPERIGTATGITTLGMYAGFAVGPILSGTLLEQTGTFLVTWIAVTVVYVICFGLAIVLKYAPGNPRNEARQAA</sequence>
<evidence type="ECO:0000256" key="5">
    <source>
        <dbReference type="SAM" id="Phobius"/>
    </source>
</evidence>
<dbReference type="EMBL" id="JBHLUB010000032">
    <property type="protein sequence ID" value="MFC0582903.1"/>
    <property type="molecule type" value="Genomic_DNA"/>
</dbReference>
<dbReference type="PROSITE" id="PS50850">
    <property type="entry name" value="MFS"/>
    <property type="match status" value="1"/>
</dbReference>
<dbReference type="InterPro" id="IPR011701">
    <property type="entry name" value="MFS"/>
</dbReference>
<protein>
    <submittedName>
        <fullName evidence="7">Nitrate/nitrite transporter</fullName>
    </submittedName>
</protein>
<dbReference type="Proteomes" id="UP001589862">
    <property type="component" value="Unassembled WGS sequence"/>
</dbReference>
<dbReference type="PANTHER" id="PTHR23527">
    <property type="entry name" value="BLL3282 PROTEIN"/>
    <property type="match status" value="1"/>
</dbReference>
<dbReference type="InterPro" id="IPR052952">
    <property type="entry name" value="MFS-Transporter"/>
</dbReference>